<dbReference type="PRINTS" id="PR00109">
    <property type="entry name" value="TYRKINASE"/>
</dbReference>
<dbReference type="SMART" id="SM00220">
    <property type="entry name" value="S_TKc"/>
    <property type="match status" value="1"/>
</dbReference>
<dbReference type="InterPro" id="IPR001245">
    <property type="entry name" value="Ser-Thr/Tyr_kinase_cat_dom"/>
</dbReference>
<dbReference type="SUPFAM" id="SSF56112">
    <property type="entry name" value="Protein kinase-like (PK-like)"/>
    <property type="match status" value="1"/>
</dbReference>
<feature type="compositionally biased region" description="Polar residues" evidence="11">
    <location>
        <begin position="3466"/>
        <end position="3500"/>
    </location>
</feature>
<evidence type="ECO:0000256" key="8">
    <source>
        <dbReference type="ARBA" id="ARBA00022840"/>
    </source>
</evidence>
<dbReference type="FunFam" id="3.30.200.20:FF:000081">
    <property type="entry name" value="Octicosapeptide/phox/Bem1p domain kinase superfamily protein"/>
    <property type="match status" value="1"/>
</dbReference>
<keyword evidence="9" id="KW-0927">Auxin signaling pathway</keyword>
<dbReference type="InterPro" id="IPR011009">
    <property type="entry name" value="Kinase-like_dom_sf"/>
</dbReference>
<evidence type="ECO:0000256" key="6">
    <source>
        <dbReference type="ARBA" id="ARBA00022741"/>
    </source>
</evidence>
<dbReference type="InterPro" id="IPR000270">
    <property type="entry name" value="PB1_dom"/>
</dbReference>
<evidence type="ECO:0000256" key="2">
    <source>
        <dbReference type="ARBA" id="ARBA00022490"/>
    </source>
</evidence>
<dbReference type="FunFam" id="3.10.20.90:FF:000058">
    <property type="entry name" value="Octicosapeptide/phox/Bem1p domain kinase superfamily protein"/>
    <property type="match status" value="1"/>
</dbReference>
<dbReference type="PROSITE" id="PS50011">
    <property type="entry name" value="PROTEIN_KINASE_DOM"/>
    <property type="match status" value="1"/>
</dbReference>
<feature type="region of interest" description="Disordered" evidence="11">
    <location>
        <begin position="3962"/>
        <end position="3986"/>
    </location>
</feature>
<evidence type="ECO:0000256" key="1">
    <source>
        <dbReference type="ARBA" id="ARBA00004496"/>
    </source>
</evidence>
<keyword evidence="4" id="KW-0597">Phosphoprotein</keyword>
<keyword evidence="3" id="KW-0723">Serine/threonine-protein kinase</keyword>
<organism evidence="13">
    <name type="scientific">Oryza sativa subsp. japonica</name>
    <name type="common">Rice</name>
    <dbReference type="NCBI Taxonomy" id="39947"/>
    <lineage>
        <taxon>Eukaryota</taxon>
        <taxon>Viridiplantae</taxon>
        <taxon>Streptophyta</taxon>
        <taxon>Embryophyta</taxon>
        <taxon>Tracheophyta</taxon>
        <taxon>Spermatophyta</taxon>
        <taxon>Magnoliopsida</taxon>
        <taxon>Liliopsida</taxon>
        <taxon>Poales</taxon>
        <taxon>Poaceae</taxon>
        <taxon>BOP clade</taxon>
        <taxon>Oryzoideae</taxon>
        <taxon>Oryzeae</taxon>
        <taxon>Oryzinae</taxon>
        <taxon>Oryza</taxon>
        <taxon>Oryza sativa</taxon>
    </lineage>
</organism>
<evidence type="ECO:0000256" key="9">
    <source>
        <dbReference type="ARBA" id="ARBA00023294"/>
    </source>
</evidence>
<dbReference type="GO" id="GO:0005524">
    <property type="term" value="F:ATP binding"/>
    <property type="evidence" value="ECO:0007669"/>
    <property type="project" value="UniProtKB-UniRule"/>
</dbReference>
<dbReference type="CDD" id="cd13999">
    <property type="entry name" value="STKc_MAP3K-like"/>
    <property type="match status" value="1"/>
</dbReference>
<feature type="region of interest" description="Disordered" evidence="11">
    <location>
        <begin position="3409"/>
        <end position="3500"/>
    </location>
</feature>
<comment type="subcellular location">
    <subcellularLocation>
        <location evidence="1">Cytoplasm</location>
    </subcellularLocation>
</comment>
<dbReference type="HOGENOM" id="CLU_003108_0_1_1"/>
<dbReference type="Gene3D" id="1.10.510.10">
    <property type="entry name" value="Transferase(Phosphotransferase) domain 1"/>
    <property type="match status" value="1"/>
</dbReference>
<dbReference type="InterPro" id="IPR017441">
    <property type="entry name" value="Protein_kinase_ATP_BS"/>
</dbReference>
<reference evidence="13" key="1">
    <citation type="journal article" date="2005" name="PLoS Biol.">
        <title>The genomes of Oryza sativa: a history of duplications.</title>
        <authorList>
            <person name="Yu J."/>
            <person name="Wang J."/>
            <person name="Lin W."/>
            <person name="Li S."/>
            <person name="Li H."/>
            <person name="Zhou J."/>
            <person name="Ni P."/>
            <person name="Dong W."/>
            <person name="Hu S."/>
            <person name="Zeng C."/>
            <person name="Zhang J."/>
            <person name="Zhang Y."/>
            <person name="Li R."/>
            <person name="Xu Z."/>
            <person name="Li S."/>
            <person name="Li X."/>
            <person name="Zheng H."/>
            <person name="Cong L."/>
            <person name="Lin L."/>
            <person name="Yin J."/>
            <person name="Geng J."/>
            <person name="Li G."/>
            <person name="Shi J."/>
            <person name="Liu J."/>
            <person name="Lv H."/>
            <person name="Li J."/>
            <person name="Wang J."/>
            <person name="Deng Y."/>
            <person name="Ran L."/>
            <person name="Shi X."/>
            <person name="Wang X."/>
            <person name="Wu Q."/>
            <person name="Li C."/>
            <person name="Ren X."/>
            <person name="Wang J."/>
            <person name="Wang X."/>
            <person name="Li D."/>
            <person name="Liu D."/>
            <person name="Zhang X."/>
            <person name="Ji Z."/>
            <person name="Zhao W."/>
            <person name="Sun Y."/>
            <person name="Zhang Z."/>
            <person name="Bao J."/>
            <person name="Han Y."/>
            <person name="Dong L."/>
            <person name="Ji J."/>
            <person name="Chen P."/>
            <person name="Wu S."/>
            <person name="Liu J."/>
            <person name="Xiao Y."/>
            <person name="Bu D."/>
            <person name="Tan J."/>
            <person name="Yang L."/>
            <person name="Ye C."/>
            <person name="Zhang J."/>
            <person name="Xu J."/>
            <person name="Zhou Y."/>
            <person name="Yu Y."/>
            <person name="Zhang B."/>
            <person name="Zhuang S."/>
            <person name="Wei H."/>
            <person name="Liu B."/>
            <person name="Lei M."/>
            <person name="Yu H."/>
            <person name="Li Y."/>
            <person name="Xu H."/>
            <person name="Wei S."/>
            <person name="He X."/>
            <person name="Fang L."/>
            <person name="Zhang Z."/>
            <person name="Zhang Y."/>
            <person name="Huang X."/>
            <person name="Su Z."/>
            <person name="Tong W."/>
            <person name="Li J."/>
            <person name="Tong Z."/>
            <person name="Li S."/>
            <person name="Ye J."/>
            <person name="Wang L."/>
            <person name="Fang L."/>
            <person name="Lei T."/>
            <person name="Chen C."/>
            <person name="Chen H."/>
            <person name="Xu Z."/>
            <person name="Li H."/>
            <person name="Huang H."/>
            <person name="Zhang F."/>
            <person name="Xu H."/>
            <person name="Li N."/>
            <person name="Zhao C."/>
            <person name="Li S."/>
            <person name="Dong L."/>
            <person name="Huang Y."/>
            <person name="Li L."/>
            <person name="Xi Y."/>
            <person name="Qi Q."/>
            <person name="Li W."/>
            <person name="Zhang B."/>
            <person name="Hu W."/>
            <person name="Zhang Y."/>
            <person name="Tian X."/>
            <person name="Jiao Y."/>
            <person name="Liang X."/>
            <person name="Jin J."/>
            <person name="Gao L."/>
            <person name="Zheng W."/>
            <person name="Hao B."/>
            <person name="Liu S."/>
            <person name="Wang W."/>
            <person name="Yuan L."/>
            <person name="Cao M."/>
            <person name="McDermott J."/>
            <person name="Samudrala R."/>
            <person name="Wang J."/>
            <person name="Wong G.K."/>
            <person name="Yang H."/>
        </authorList>
    </citation>
    <scope>NUCLEOTIDE SEQUENCE [LARGE SCALE GENOMIC DNA]</scope>
</reference>
<dbReference type="GO" id="GO:0005737">
    <property type="term" value="C:cytoplasm"/>
    <property type="evidence" value="ECO:0007669"/>
    <property type="project" value="UniProtKB-SubCell"/>
</dbReference>
<dbReference type="PANTHER" id="PTHR16166:SF130">
    <property type="entry name" value="PROTEIN SORTING-ASSOCIATED PROTEIN, PUTATIVE (DUF1162)-RELATED"/>
    <property type="match status" value="1"/>
</dbReference>
<dbReference type="Proteomes" id="UP000007752">
    <property type="component" value="Chromosome 12"/>
</dbReference>
<dbReference type="PROSITE" id="PS00107">
    <property type="entry name" value="PROTEIN_KINASE_ATP"/>
    <property type="match status" value="1"/>
</dbReference>
<dbReference type="InterPro" id="IPR026847">
    <property type="entry name" value="VPS13"/>
</dbReference>
<dbReference type="Gene3D" id="3.10.20.90">
    <property type="entry name" value="Phosphatidylinositol 3-kinase Catalytic Subunit, Chain A, domain 1"/>
    <property type="match status" value="1"/>
</dbReference>
<dbReference type="InterPro" id="IPR000719">
    <property type="entry name" value="Prot_kinase_dom"/>
</dbReference>
<dbReference type="EMBL" id="CM000149">
    <property type="protein sequence ID" value="EEE53527.1"/>
    <property type="molecule type" value="Genomic_DNA"/>
</dbReference>
<dbReference type="GO" id="GO:0009734">
    <property type="term" value="P:auxin-activated signaling pathway"/>
    <property type="evidence" value="ECO:0007669"/>
    <property type="project" value="UniProtKB-KW"/>
</dbReference>
<keyword evidence="5" id="KW-0808">Transferase</keyword>
<gene>
    <name evidence="13" type="ORF">OsJ_36721</name>
</gene>
<feature type="compositionally biased region" description="Basic and acidic residues" evidence="11">
    <location>
        <begin position="3420"/>
        <end position="3442"/>
    </location>
</feature>
<accession>B9GE20</accession>
<dbReference type="Gene3D" id="3.30.200.20">
    <property type="entry name" value="Phosphorylase Kinase, domain 1"/>
    <property type="match status" value="1"/>
</dbReference>
<name>B9GE20_ORYSJ</name>
<evidence type="ECO:0000256" key="11">
    <source>
        <dbReference type="SAM" id="MobiDB-lite"/>
    </source>
</evidence>
<dbReference type="FunFam" id="1.10.510.10:FF:000142">
    <property type="entry name" value="Octicosapeptide/phox/Bem1p domain kinase superfamily protein"/>
    <property type="match status" value="1"/>
</dbReference>
<keyword evidence="6 10" id="KW-0547">Nucleotide-binding</keyword>
<feature type="binding site" evidence="10">
    <location>
        <position position="4043"/>
    </location>
    <ligand>
        <name>ATP</name>
        <dbReference type="ChEBI" id="CHEBI:30616"/>
    </ligand>
</feature>
<protein>
    <recommendedName>
        <fullName evidence="12">Protein kinase domain-containing protein</fullName>
    </recommendedName>
</protein>
<evidence type="ECO:0000256" key="3">
    <source>
        <dbReference type="ARBA" id="ARBA00022527"/>
    </source>
</evidence>
<feature type="compositionally biased region" description="Basic and acidic residues" evidence="11">
    <location>
        <begin position="3962"/>
        <end position="3971"/>
    </location>
</feature>
<dbReference type="GO" id="GO:0010928">
    <property type="term" value="P:regulation of auxin mediated signaling pathway"/>
    <property type="evidence" value="ECO:0007669"/>
    <property type="project" value="UniProtKB-ARBA"/>
</dbReference>
<evidence type="ECO:0000256" key="7">
    <source>
        <dbReference type="ARBA" id="ARBA00022777"/>
    </source>
</evidence>
<keyword evidence="7" id="KW-0418">Kinase</keyword>
<feature type="region of interest" description="Disordered" evidence="11">
    <location>
        <begin position="3012"/>
        <end position="3032"/>
    </location>
</feature>
<dbReference type="SUPFAM" id="SSF54277">
    <property type="entry name" value="CAD &amp; PB1 domains"/>
    <property type="match status" value="1"/>
</dbReference>
<dbReference type="SMART" id="SM00666">
    <property type="entry name" value="PB1"/>
    <property type="match status" value="1"/>
</dbReference>
<feature type="domain" description="Protein kinase" evidence="12">
    <location>
        <begin position="4012"/>
        <end position="4282"/>
    </location>
</feature>
<dbReference type="InterPro" id="IPR008271">
    <property type="entry name" value="Ser/Thr_kinase_AS"/>
</dbReference>
<dbReference type="PROSITE" id="PS00108">
    <property type="entry name" value="PROTEIN_KINASE_ST"/>
    <property type="match status" value="1"/>
</dbReference>
<dbReference type="CDD" id="cd06410">
    <property type="entry name" value="PB1_UP2"/>
    <property type="match status" value="1"/>
</dbReference>
<keyword evidence="8 10" id="KW-0067">ATP-binding</keyword>
<evidence type="ECO:0000256" key="4">
    <source>
        <dbReference type="ARBA" id="ARBA00022553"/>
    </source>
</evidence>
<dbReference type="GO" id="GO:0004674">
    <property type="term" value="F:protein serine/threonine kinase activity"/>
    <property type="evidence" value="ECO:0007669"/>
    <property type="project" value="UniProtKB-KW"/>
</dbReference>
<keyword evidence="2" id="KW-0963">Cytoplasm</keyword>
<evidence type="ECO:0000259" key="12">
    <source>
        <dbReference type="PROSITE" id="PS50011"/>
    </source>
</evidence>
<evidence type="ECO:0000313" key="13">
    <source>
        <dbReference type="EMBL" id="EEE53527.1"/>
    </source>
</evidence>
<evidence type="ECO:0000256" key="5">
    <source>
        <dbReference type="ARBA" id="ARBA00022679"/>
    </source>
</evidence>
<dbReference type="Pfam" id="PF07714">
    <property type="entry name" value="PK_Tyr_Ser-Thr"/>
    <property type="match status" value="1"/>
</dbReference>
<dbReference type="PANTHER" id="PTHR16166">
    <property type="entry name" value="VACUOLAR PROTEIN SORTING-ASSOCIATED PROTEIN VPS13"/>
    <property type="match status" value="1"/>
</dbReference>
<proteinExistence type="predicted"/>
<dbReference type="Pfam" id="PF00564">
    <property type="entry name" value="PB1"/>
    <property type="match status" value="1"/>
</dbReference>
<sequence length="4290" mass="478183">MEGSRIMPTSSRFDQEAFAEELNRIIGGLAAAGDDDPRAAERRYARLSEADREELRCVRRAFANLDRACRSTRVRLRGEGPRAASGSAWVDRVAVAEVELVASPWAAPGLDAVVRGVDVALTLREPAPKKQRPDIKEWISNEKKRVIAAMDPQGQMLHGKIEDLVSSLEDKFTSVFSTALLNCSKVRFDDVTVQVRYLDDSHLVILRTHDLQFGPELVFRCSLFRGLVGSYMPSRKKNHMFVKCDHFEFLLKGNDHTDCTVSLTGTTASVRLDNLHLTAFGIHVASAFWEIAPKFIPSLMVILEITSQKEDYEVRSGRELWKIAAQKLENSIACRRFSLRKAMSCASFWQHYVHTYILLLSLLGYPSGEVIKRNCSRVQSTRKVRETIRNHLKTVSELEEKIPVEAIARGRSAARSKLTVSQQQSEQELSKALLVSNTLKFLSPLLYVWKFLVFICWSLWRFMSSRSRGCKSSVQNFPCASDDSEIKVQFSICLGELSVTFLPLSDHHFTGTPKLNNGNKAYHIDTPSVHLVIKSSSILYTDGFTTQSFFFVIGELKADVSGIPKLLQAANGSITRRNSSFGTEEFSEDINSKTILWSDSASMHPFSGKQPDESFSYNGDSSIALLQSDMEELWSFWTVVSTFYNDSGVMHHEKPSVIFEFKSFLIDPYKSTSGFQQCRFTVGRVNLDVDYLCASSTYLLYRQFVHYKELKELTEKSAEFSNRSDSCATRTSGIADKLRSFNQRLKFLIADAIPINTLQISALIAGPSIRLIFDKNSLLQNSKNKQVPLFSQMNNTSCITLSLAYVECVIWPASLSSLTQKADLHAKESHDTFDGVEEQLESHRLALDSAGHVYSGTVVLDSCFKFADLTLLVDHIEANQQFHIFGPMSANFQLSTSRKYASSFFVTRNILSINLGGRIVGCMAFLFMDDLFPIFQVIKGMQMLALNSELGDIKYSQCFIGRLASFCNRHMDGSTMGTAVEYIIHEETVDCYTELVAEMKLDLEPTHIIVSASRDGLIFNPAMFSNSDINYISSSTVFEGVAALESLDILALGIWFSSRSSSLKLLLDGECTDLLVNLSGIQSVVFENQPQMSICDDILQYSTVLSSSPYDKSQFILSDCVFHLCAGPNKDSLMNDKMQVESISGCSTDSSGIYYFIELEFTEVYIGDYNMHNFLIEVNKPSKQKIALLIHDDLQIVKCKIKGGLIFLETLSLAKFVVCCKIYFRLLMDLSSWAASNSVKDSVTSVSAGSETTVTNRPHVSSGVHSQSEESQLGSVKCLDVDLSQFSLTLAIADESGRYQGLTLEVDAILQQLNLGMKILFEVKRISISSISIMPNTGHVKLRDVPAPRFRSSKSLALPSQSEIQEYLPFLEADNVLTYDHDAPSSSNSTVESSTGNPPLELSSHKSYILRHFATYLKLEKKELNGDSNLMRSSGDWFGNGSVSGLEVTMSLSSIEMILSLFAPFHEILRSGSTQKEIQTGDTPHQELLDNRDYTIPDGAIVAIRDLDQQMYVSIKNTGKKYQVVGTYHYSLSSECALFKVKHHKGWRSDTPCISLLSLYAKTDEGKELALSFSHGSDLVEVSSSVDKPSSLWTTSPLRFDGFEDDGDDGKYCKIISRSSNHLVNKKSNYGIAFNDGLLEFVRKPGNPFKVKVLDESLFSDVARPFVPNVNLDNNTYLDVENELPFGMGDSLETGVSSQHVIISIDKIVFTITHEVLDTGNVFPLVQNCINDTRIITQIFPSKIRILSSFKVIIHYFNARKYLWEELVSPITAYMFFRYRFFNLVPVTRCRRMPLRFFVHLKQVDIFVNELSIDILLYVAGKLNVMGPYAVKSSAVFPNCCKIENNSRLTLVCHFQNNEDAIVSGQQSASVFLRHLTFEDNHPPDQSIVSISLFKEGLFSTAPINVSLQDSGVFASRTRVLSLKDSRSFSGPFVVVKVSQNSEEGLSLSVQPLLRIYNKSDFPLELRFQRPQKSSEEAAFVTVRSGDMVDESTGVFDSMDLSGGSKRALMSLALGKPEISEHSGNFGPTTLVKWSEDITGEKAVRISGVMEKLNYNIRRAFSIDSMKSSFSSLSCDVSIDGQHVTALHFLVHTLSREVPLHPTNGSPVFDRNATVAFQLQREIFIYPTVQVYNFLQTDIHVILTDCEPVKLISYGSKSKAVNTSDWVKRMQKQISRAQFLDMELEFVIGTGRFHSSLRLLRQEKGFLEVAVFTRYTLHNTSDYPLLCTAPHKKSLPMSGTVKETINLPPQDGCILASMSMSSWFTRSSKLRIGLQHEKGSEAFIDLEALSGFTEFSLEIHDNILPRRMATFGMYLQPVLYDLPVPSQVVLIVPRYVFSNESATAVAVRQCFVEFRRSQGTVTDDMKRGTLQDGKWKQFASVDVIQETASFVLHFSKPPKAALPYRIENCLNEASIMYFQKTFLSAWPSSQDLAHATHCIHTPALREIKIDKISPWKPFLKMSQNSRLNIDSSFNNGLSSGKQRFDESFGLRVFKIGYEVYADGLTRVLRICEHKDNPKADNIEHPIANVQFRMTYMCIHLLEKGQQGEEKGQSPSAILAARFQHISADSVITDRYRHISLAIHSVNLDEKWEGASFGSILRRNKLQDATLSENILRIIIKLNSTNSSVKQVQYCSIILQPIDLKVDEETLMKIVPFWRTSLAPPGTPSTQFYFRHFEVHPIKIIASFRPGSPYTTYSSAQEALRALLHSVIKVPEISSSAVELNGVLLNHALVTFRELFLKCAQHYSWYVLRAIYVTKGSSLLPPSFASIFDDSASSVIDVFFDPSDGSLNLPGLTIGMFKFISKNMKSGGFSGTKRYLGDLGKTVKTASSNALFAAVTEISDSIVRGAEANGFNGMVTGFHQGILRLAMEPSVLGQAILEGGPDRKIKLDHSPGLDELYIEGYLQAMLDVMYKQEYLRIRVIDDQVILKNLPPNSALINEIVDNVKSFLVSKGLLKGDSSTIRPLRHLRNEPEWRIAPTVLTLAEHLFVSFAVRVLHREATKAIAGVVSKAKRPAGGGEDDGKGESPSSSSVGVLARRSRVWSVGRFAVSGMVAYVDGRLCRHIPNPIARRILENQIMKHNDERPNYEICESSVRWHNKKQTGQRLHMAATPLSTLATLVALIESLHRRLTASLGYTKSKRGKIQIRRASILVWSKEMNGSIFEGNHASEICVSKLSGRTSFAVGSSNQKNLNVACYEDLTKILGLSRFDSENLSDVSNTGLPMRCALDPTNPARMRCIPPENGLKSADVSSDNLQDMSSCCDSPHSQSGKAKFMCSFGGKIMPRPSDGKLRYVGGETRLISIPRNFSWNELVQKTLKIYSQPHIIKYQLPEEDLDALISLSCDEDLQNMMEEYSSLEKANSSPRLRIFLVSQTECEDSSLDSRSLESEPEYQFVVAVNNLAQLKRSTSGNSLMSQSKHHLDNSPLHFRDTPVRQTDRDSGAKSLGGNSLNEPPSQFFIDPFTQPMVSESSATPSACLTRQRTMKQSRMQSSADKSILNQEYENKSEVYNGSNLKTMFPDHQHNKQNNTDTVIGVGTSPRHFQIQSQVKDLAVPRNESGLSSHTNYDMPITVETPFYSEKLSVHPENAVLSAEGMTHAFSDPLLKDRTQVLAANLSLAAGSHIASSFSQEIYQTKELERKLSVTRPDFVCVKPTDVARTEEPRHLVSNHTDQPYNQGIVSGTSVEPTIYYQQDSLSSNVRQGHDGGSTVQQWDKPYHQENRAGTNVAHQFSFVDTGLKSYCARGARMSSDELDALESSVPTSVPANDHSCSFLNECSIGSRIENSDLGSQLDKLNLGRAAADYETAGCVSGNDKVFLPINSFDAFASQISMVNRESSVYQNGKLDQSSVHNYGLATSPLTGMSDSNVSANLLSSQNPFPVCVSSREVPLEYNITRNYVVNGFDNESMKLNDRMHNNVQMDAPVIVEDATDNAPLGILSSRPLVPLVEVAAEEQQQVIISSLKDDDARSDVPELANEDHDDEPAADGSISDAAVAELEASMYGLQIIRNADLEELRELGSGTFGTVYHGKWRGTDVAIKRIKKSCFAGRSSEQEKLTKDFWREAQILSKLHHPNVVAFYGVVPDGTGGTLATVTEFMVNGSLRNVLLRKDRMLDRRKRLIIAMDAAFGMEYLHSKSIVHFDLKCDNLLVNLRDPQRPICKVGDFGLSRIKRNTLVSGGVRGTLPWMAPELLNGSSSRVSEKVDVFSFGIALWEILTGEEPYANMHCGAIIGGIVNNTLRPPIPKNCEPEWRQLMEQCWSADPDIRPSFTEVTDRLRAMSSALKGHSQGNK</sequence>
<reference evidence="13" key="2">
    <citation type="submission" date="2008-12" db="EMBL/GenBank/DDBJ databases">
        <title>Improved gene annotation of the rice (Oryza sativa) genomes.</title>
        <authorList>
            <person name="Wang J."/>
            <person name="Li R."/>
            <person name="Fan W."/>
            <person name="Huang Q."/>
            <person name="Zhang J."/>
            <person name="Zhou Y."/>
            <person name="Hu Y."/>
            <person name="Zi S."/>
            <person name="Li J."/>
            <person name="Ni P."/>
            <person name="Zheng H."/>
            <person name="Zhang Y."/>
            <person name="Zhao M."/>
            <person name="Hao Q."/>
            <person name="McDermott J."/>
            <person name="Samudrala R."/>
            <person name="Kristiansen K."/>
            <person name="Wong G.K.-S."/>
        </authorList>
    </citation>
    <scope>NUCLEOTIDE SEQUENCE</scope>
</reference>
<evidence type="ECO:0000256" key="10">
    <source>
        <dbReference type="PROSITE-ProRule" id="PRU10141"/>
    </source>
</evidence>